<keyword evidence="1" id="KW-1133">Transmembrane helix</keyword>
<dbReference type="EMBL" id="VIGW01000008">
    <property type="protein sequence ID" value="TWS18584.1"/>
    <property type="molecule type" value="Genomic_DNA"/>
</dbReference>
<proteinExistence type="predicted"/>
<protein>
    <submittedName>
        <fullName evidence="2">Uncharacterized protein</fullName>
    </submittedName>
</protein>
<sequence length="66" mass="7246">MNSIRGLLVGAVVVFVLTTAGFVWLLNPEQTLGQSAIDAAVMTAIWTALMGAWALWERRRDRSRSA</sequence>
<dbReference type="Proteomes" id="UP000317291">
    <property type="component" value="Unassembled WGS sequence"/>
</dbReference>
<name>A0A5C5R825_9ACTN</name>
<gene>
    <name evidence="2" type="ORF">FK529_14815</name>
</gene>
<feature type="transmembrane region" description="Helical" evidence="1">
    <location>
        <begin position="7"/>
        <end position="26"/>
    </location>
</feature>
<keyword evidence="3" id="KW-1185">Reference proteome</keyword>
<evidence type="ECO:0000313" key="2">
    <source>
        <dbReference type="EMBL" id="TWS18584.1"/>
    </source>
</evidence>
<comment type="caution">
    <text evidence="2">The sequence shown here is derived from an EMBL/GenBank/DDBJ whole genome shotgun (WGS) entry which is preliminary data.</text>
</comment>
<evidence type="ECO:0000256" key="1">
    <source>
        <dbReference type="SAM" id="Phobius"/>
    </source>
</evidence>
<feature type="transmembrane region" description="Helical" evidence="1">
    <location>
        <begin position="32"/>
        <end position="56"/>
    </location>
</feature>
<keyword evidence="1" id="KW-0812">Transmembrane</keyword>
<accession>A0A5C5R825</accession>
<dbReference type="AlphaFoldDB" id="A0A5C5R825"/>
<organism evidence="2 3">
    <name type="scientific">Tsukamurella asaccharolytica</name>
    <dbReference type="NCBI Taxonomy" id="2592067"/>
    <lineage>
        <taxon>Bacteria</taxon>
        <taxon>Bacillati</taxon>
        <taxon>Actinomycetota</taxon>
        <taxon>Actinomycetes</taxon>
        <taxon>Mycobacteriales</taxon>
        <taxon>Tsukamurellaceae</taxon>
        <taxon>Tsukamurella</taxon>
    </lineage>
</organism>
<dbReference type="RefSeq" id="WP_146562543.1">
    <property type="nucleotide sequence ID" value="NZ_VIGW01000008.1"/>
</dbReference>
<keyword evidence="1" id="KW-0472">Membrane</keyword>
<reference evidence="2 3" key="1">
    <citation type="submission" date="2019-06" db="EMBL/GenBank/DDBJ databases">
        <title>Tsukamurella conjunctivitidis sp. nov., Tsukamurella assacharolytica sp. nov. and Tsukamurella sputae sp. nov. isolated from patients with conjunctivitis, bacteraemia (lymphoma) and respiratory infection (sputum) in Hong Kong.</title>
        <authorList>
            <person name="Teng J.L.L."/>
            <person name="Lee H.H."/>
            <person name="Fong J.Y.H."/>
            <person name="Fok K.M.N."/>
            <person name="Lau S.K.P."/>
            <person name="Woo P.C.Y."/>
        </authorList>
    </citation>
    <scope>NUCLEOTIDE SEQUENCE [LARGE SCALE GENOMIC DNA]</scope>
    <source>
        <strain evidence="2 3">HKU71</strain>
    </source>
</reference>
<evidence type="ECO:0000313" key="3">
    <source>
        <dbReference type="Proteomes" id="UP000317291"/>
    </source>
</evidence>